<protein>
    <submittedName>
        <fullName evidence="1">RidA family protein</fullName>
    </submittedName>
</protein>
<accession>A0A7G6Y7Z3</accession>
<gene>
    <name evidence="1" type="ORF">F1C12_05370</name>
</gene>
<dbReference type="SUPFAM" id="SSF55298">
    <property type="entry name" value="YjgF-like"/>
    <property type="match status" value="1"/>
</dbReference>
<dbReference type="PANTHER" id="PTHR43857:SF1">
    <property type="entry name" value="YJGH FAMILY PROTEIN"/>
    <property type="match status" value="1"/>
</dbReference>
<dbReference type="Proteomes" id="UP000515511">
    <property type="component" value="Chromosome"/>
</dbReference>
<evidence type="ECO:0000313" key="1">
    <source>
        <dbReference type="EMBL" id="QNE34608.1"/>
    </source>
</evidence>
<dbReference type="Gene3D" id="3.30.1330.40">
    <property type="entry name" value="RutC-like"/>
    <property type="match status" value="1"/>
</dbReference>
<organism evidence="1 2">
    <name type="scientific">Leifsonia shinshuensis</name>
    <dbReference type="NCBI Taxonomy" id="150026"/>
    <lineage>
        <taxon>Bacteria</taxon>
        <taxon>Bacillati</taxon>
        <taxon>Actinomycetota</taxon>
        <taxon>Actinomycetes</taxon>
        <taxon>Micrococcales</taxon>
        <taxon>Microbacteriaceae</taxon>
        <taxon>Leifsonia</taxon>
    </lineage>
</organism>
<dbReference type="PANTHER" id="PTHR43857">
    <property type="entry name" value="BLR7761 PROTEIN"/>
    <property type="match status" value="1"/>
</dbReference>
<dbReference type="KEGG" id="lse:F1C12_05370"/>
<dbReference type="AlphaFoldDB" id="A0A7G6Y7Z3"/>
<name>A0A7G6Y7Z3_9MICO</name>
<proteinExistence type="predicted"/>
<dbReference type="InterPro" id="IPR035959">
    <property type="entry name" value="RutC-like_sf"/>
</dbReference>
<dbReference type="RefSeq" id="WP_185277783.1">
    <property type="nucleotide sequence ID" value="NZ_CP043641.1"/>
</dbReference>
<dbReference type="EMBL" id="CP043641">
    <property type="protein sequence ID" value="QNE34608.1"/>
    <property type="molecule type" value="Genomic_DNA"/>
</dbReference>
<sequence length="138" mass="15026">MTTLSIGPHRDAIVPAFWRPFFESSGVPAALRDGDTLHVTGHTGEDEDLSFSPDSAHQIRRTFLNLDATLREAGFGWADVVELRSFHVGIRGQGEALLAIAGEFLPRPFPAWTAVGVAELWDEGSVVEVACTAVRRAR</sequence>
<dbReference type="Pfam" id="PF01042">
    <property type="entry name" value="Ribonuc_L-PSP"/>
    <property type="match status" value="1"/>
</dbReference>
<evidence type="ECO:0000313" key="2">
    <source>
        <dbReference type="Proteomes" id="UP000515511"/>
    </source>
</evidence>
<reference evidence="2" key="1">
    <citation type="submission" date="2019-09" db="EMBL/GenBank/DDBJ databases">
        <title>Antimicrobial potential of Antarctic Bacteria.</title>
        <authorList>
            <person name="Benaud N."/>
            <person name="Edwards R.J."/>
            <person name="Ferrari B.C."/>
        </authorList>
    </citation>
    <scope>NUCLEOTIDE SEQUENCE [LARGE SCALE GENOMIC DNA]</scope>
    <source>
        <strain evidence="2">INR9</strain>
    </source>
</reference>
<dbReference type="InterPro" id="IPR006175">
    <property type="entry name" value="YjgF/YER057c/UK114"/>
</dbReference>